<keyword evidence="2" id="KW-0732">Signal</keyword>
<reference evidence="3" key="1">
    <citation type="submission" date="2014-11" db="EMBL/GenBank/DDBJ databases">
        <title>Molecular phylogeny of cliff fern family Woodsiaceae with morphological implications.</title>
        <authorList>
            <person name="Shao Y.-Z."/>
            <person name="Wei R."/>
            <person name="Zhang X.-C."/>
        </authorList>
    </citation>
    <scope>NUCLEOTIDE SEQUENCE</scope>
</reference>
<evidence type="ECO:0008006" key="4">
    <source>
        <dbReference type="Google" id="ProtNLM"/>
    </source>
</evidence>
<feature type="chain" id="PRO_5005508432" description="Apple domain-containing protein" evidence="2">
    <location>
        <begin position="20"/>
        <end position="519"/>
    </location>
</feature>
<evidence type="ECO:0000313" key="3">
    <source>
        <dbReference type="EMBL" id="CUC10490.1"/>
    </source>
</evidence>
<feature type="region of interest" description="Disordered" evidence="1">
    <location>
        <begin position="306"/>
        <end position="343"/>
    </location>
</feature>
<feature type="compositionally biased region" description="Low complexity" evidence="1">
    <location>
        <begin position="162"/>
        <end position="227"/>
    </location>
</feature>
<organism evidence="3">
    <name type="scientific">Chromera velia CCMP2878</name>
    <dbReference type="NCBI Taxonomy" id="1169474"/>
    <lineage>
        <taxon>Eukaryota</taxon>
        <taxon>Sar</taxon>
        <taxon>Alveolata</taxon>
        <taxon>Colpodellida</taxon>
        <taxon>Chromeraceae</taxon>
        <taxon>Chromera</taxon>
    </lineage>
</organism>
<gene>
    <name evidence="3" type="ORF">Cvel_9151.t1.CR1</name>
</gene>
<feature type="signal peptide" evidence="2">
    <location>
        <begin position="1"/>
        <end position="19"/>
    </location>
</feature>
<evidence type="ECO:0000256" key="2">
    <source>
        <dbReference type="SAM" id="SignalP"/>
    </source>
</evidence>
<sequence length="519" mass="55466">MLFLRSVCAVCLLTVSAFGEVDLKELGSFGGKLNLTGKFNFDLPGLDLFGKDSKDKTPTLSPVVTSASLLLLAMNRFQVEEFEVGAELRQLAEEASPLAFIVQHNFYRCLYKGETADRCSVPNAWGCFEGRVKPRNHTKTEAQCLAEAQAWGLGGSTTTTTTTAASTIATSTSTTTTTTTRPTTTTTSPTPSTTTTTPPTTTTGPPTTTPTSPTTVTTTTPTTTTAPFIHEAGRKAPGTATATERERSRNGRKGVVRVGKDFHFPERSESGEVWVLGGEGSPPPPPLPLEEETLGGGRRREVWVLGVKGSPPLPPPPTGGRDVGRREKGRGGGVGRGKKGRGRARHRMKFVSFLSMAVMTCLASGQDVMEAQGGPQAEGVAAQSVSVNSIELPAVEDHVNSFEAVPEKSDLAPADGDGNLNSLETEDNVLDIDDEDMMEKQTPGCQCFCCSGGATCRRVGFASFYGSNCLTTPASRRCRTVWGDRCPPYTGSGRSYYGYRARGRSVTSQTITNREYFRI</sequence>
<dbReference type="AlphaFoldDB" id="A0A0K6S9Y9"/>
<dbReference type="VEuPathDB" id="CryptoDB:Cvel_9151"/>
<proteinExistence type="predicted"/>
<feature type="region of interest" description="Disordered" evidence="1">
    <location>
        <begin position="162"/>
        <end position="255"/>
    </location>
</feature>
<evidence type="ECO:0000256" key="1">
    <source>
        <dbReference type="SAM" id="MobiDB-lite"/>
    </source>
</evidence>
<name>A0A0K6S9Y9_9ALVE</name>
<dbReference type="EMBL" id="CDMZ01004209">
    <property type="protein sequence ID" value="CUC10490.1"/>
    <property type="molecule type" value="Genomic_DNA"/>
</dbReference>
<protein>
    <recommendedName>
        <fullName evidence="4">Apple domain-containing protein</fullName>
    </recommendedName>
</protein>
<accession>A0A0K6S9Y9</accession>